<accession>A0A4C1VLV2</accession>
<proteinExistence type="predicted"/>
<evidence type="ECO:0000256" key="1">
    <source>
        <dbReference type="SAM" id="MobiDB-lite"/>
    </source>
</evidence>
<organism evidence="2 3">
    <name type="scientific">Eumeta variegata</name>
    <name type="common">Bagworm moth</name>
    <name type="synonym">Eumeta japonica</name>
    <dbReference type="NCBI Taxonomy" id="151549"/>
    <lineage>
        <taxon>Eukaryota</taxon>
        <taxon>Metazoa</taxon>
        <taxon>Ecdysozoa</taxon>
        <taxon>Arthropoda</taxon>
        <taxon>Hexapoda</taxon>
        <taxon>Insecta</taxon>
        <taxon>Pterygota</taxon>
        <taxon>Neoptera</taxon>
        <taxon>Endopterygota</taxon>
        <taxon>Lepidoptera</taxon>
        <taxon>Glossata</taxon>
        <taxon>Ditrysia</taxon>
        <taxon>Tineoidea</taxon>
        <taxon>Psychidae</taxon>
        <taxon>Oiketicinae</taxon>
        <taxon>Eumeta</taxon>
    </lineage>
</organism>
<comment type="caution">
    <text evidence="2">The sequence shown here is derived from an EMBL/GenBank/DDBJ whole genome shotgun (WGS) entry which is preliminary data.</text>
</comment>
<name>A0A4C1VLV2_EUMVA</name>
<protein>
    <submittedName>
        <fullName evidence="2">Uncharacterized protein</fullName>
    </submittedName>
</protein>
<dbReference type="Proteomes" id="UP000299102">
    <property type="component" value="Unassembled WGS sequence"/>
</dbReference>
<gene>
    <name evidence="2" type="ORF">EVAR_25446_1</name>
</gene>
<dbReference type="OrthoDB" id="7492529at2759"/>
<sequence length="106" mass="11490">MEVAKRRLTTEAPGDVTRPPPPPPPPASPTVFQGLPNEDFGEFYENYETLAALKNWTERQKKAGLSLYTPGPVKLLSCAPQPLTVIRETRGGSGGESTTRRAAAVR</sequence>
<reference evidence="2 3" key="1">
    <citation type="journal article" date="2019" name="Commun. Biol.">
        <title>The bagworm genome reveals a unique fibroin gene that provides high tensile strength.</title>
        <authorList>
            <person name="Kono N."/>
            <person name="Nakamura H."/>
            <person name="Ohtoshi R."/>
            <person name="Tomita M."/>
            <person name="Numata K."/>
            <person name="Arakawa K."/>
        </authorList>
    </citation>
    <scope>NUCLEOTIDE SEQUENCE [LARGE SCALE GENOMIC DNA]</scope>
</reference>
<feature type="region of interest" description="Disordered" evidence="1">
    <location>
        <begin position="1"/>
        <end position="31"/>
    </location>
</feature>
<feature type="compositionally biased region" description="Low complexity" evidence="1">
    <location>
        <begin position="96"/>
        <end position="106"/>
    </location>
</feature>
<feature type="compositionally biased region" description="Pro residues" evidence="1">
    <location>
        <begin position="18"/>
        <end position="28"/>
    </location>
</feature>
<keyword evidence="3" id="KW-1185">Reference proteome</keyword>
<evidence type="ECO:0000313" key="2">
    <source>
        <dbReference type="EMBL" id="GBP39623.1"/>
    </source>
</evidence>
<dbReference type="AlphaFoldDB" id="A0A4C1VLV2"/>
<feature type="region of interest" description="Disordered" evidence="1">
    <location>
        <begin position="86"/>
        <end position="106"/>
    </location>
</feature>
<evidence type="ECO:0000313" key="3">
    <source>
        <dbReference type="Proteomes" id="UP000299102"/>
    </source>
</evidence>
<dbReference type="EMBL" id="BGZK01000369">
    <property type="protein sequence ID" value="GBP39623.1"/>
    <property type="molecule type" value="Genomic_DNA"/>
</dbReference>